<dbReference type="InParanoid" id="A0A448YG58"/>
<keyword evidence="6" id="KW-1185">Reference proteome</keyword>
<protein>
    <submittedName>
        <fullName evidence="5">DEKNAAC100203</fullName>
    </submittedName>
</protein>
<comment type="subcellular location">
    <subcellularLocation>
        <location evidence="1">Mitochondrion membrane</location>
    </subcellularLocation>
</comment>
<dbReference type="InterPro" id="IPR021278">
    <property type="entry name" value="ATP19"/>
</dbReference>
<dbReference type="GO" id="GO:0015986">
    <property type="term" value="P:proton motive force-driven ATP synthesis"/>
    <property type="evidence" value="ECO:0007669"/>
    <property type="project" value="TreeGrafter"/>
</dbReference>
<proteinExistence type="predicted"/>
<reference evidence="5 6" key="1">
    <citation type="submission" date="2018-12" db="EMBL/GenBank/DDBJ databases">
        <authorList>
            <person name="Tiukova I."/>
            <person name="Dainat J."/>
        </authorList>
    </citation>
    <scope>NUCLEOTIDE SEQUENCE [LARGE SCALE GENOMIC DNA]</scope>
</reference>
<keyword evidence="4" id="KW-0812">Transmembrane</keyword>
<keyword evidence="3 4" id="KW-0472">Membrane</keyword>
<dbReference type="EMBL" id="CAACVR010000001">
    <property type="protein sequence ID" value="VEU19914.1"/>
    <property type="molecule type" value="Genomic_DNA"/>
</dbReference>
<evidence type="ECO:0000256" key="4">
    <source>
        <dbReference type="SAM" id="Phobius"/>
    </source>
</evidence>
<evidence type="ECO:0000313" key="6">
    <source>
        <dbReference type="Proteomes" id="UP000290900"/>
    </source>
</evidence>
<sequence>MVATYNIAGKKVPSHYLAIATLTTVIGGVFLYKALAKPSKAAAPVPASAGQDDDVTKAIDEFVKSNGEEKK</sequence>
<feature type="transmembrane region" description="Helical" evidence="4">
    <location>
        <begin position="15"/>
        <end position="32"/>
    </location>
</feature>
<organism evidence="5 6">
    <name type="scientific">Brettanomyces naardenensis</name>
    <name type="common">Yeast</name>
    <dbReference type="NCBI Taxonomy" id="13370"/>
    <lineage>
        <taxon>Eukaryota</taxon>
        <taxon>Fungi</taxon>
        <taxon>Dikarya</taxon>
        <taxon>Ascomycota</taxon>
        <taxon>Saccharomycotina</taxon>
        <taxon>Pichiomycetes</taxon>
        <taxon>Pichiales</taxon>
        <taxon>Pichiaceae</taxon>
        <taxon>Brettanomyces</taxon>
    </lineage>
</organism>
<gene>
    <name evidence="5" type="ORF">BRENAR_LOCUS649</name>
</gene>
<name>A0A448YG58_BRENA</name>
<dbReference type="Proteomes" id="UP000290900">
    <property type="component" value="Unassembled WGS sequence"/>
</dbReference>
<dbReference type="Pfam" id="PF11022">
    <property type="entry name" value="ATP19"/>
    <property type="match status" value="1"/>
</dbReference>
<accession>A0A448YG58</accession>
<dbReference type="PANTHER" id="PTHR28074">
    <property type="entry name" value="ATP SYNTHASE SUBUNIT K, MITOCHONDRIAL"/>
    <property type="match status" value="1"/>
</dbReference>
<dbReference type="PANTHER" id="PTHR28074:SF1">
    <property type="entry name" value="ATP SYNTHASE SUBUNIT K, MITOCHONDRIAL"/>
    <property type="match status" value="1"/>
</dbReference>
<evidence type="ECO:0000256" key="2">
    <source>
        <dbReference type="ARBA" id="ARBA00023128"/>
    </source>
</evidence>
<dbReference type="OrthoDB" id="2094445at2759"/>
<evidence type="ECO:0000256" key="1">
    <source>
        <dbReference type="ARBA" id="ARBA00004325"/>
    </source>
</evidence>
<evidence type="ECO:0000256" key="3">
    <source>
        <dbReference type="ARBA" id="ARBA00023136"/>
    </source>
</evidence>
<dbReference type="AlphaFoldDB" id="A0A448YG58"/>
<keyword evidence="4" id="KW-1133">Transmembrane helix</keyword>
<dbReference type="GO" id="GO:0031966">
    <property type="term" value="C:mitochondrial membrane"/>
    <property type="evidence" value="ECO:0007669"/>
    <property type="project" value="UniProtKB-SubCell"/>
</dbReference>
<keyword evidence="2" id="KW-0496">Mitochondrion</keyword>
<evidence type="ECO:0000313" key="5">
    <source>
        <dbReference type="EMBL" id="VEU19914.1"/>
    </source>
</evidence>